<proteinExistence type="predicted"/>
<protein>
    <submittedName>
        <fullName evidence="1">DUF402 domain-containing protein</fullName>
    </submittedName>
</protein>
<accession>A0ACC6Q6T3</accession>
<evidence type="ECO:0000313" key="2">
    <source>
        <dbReference type="Proteomes" id="UP001377168"/>
    </source>
</evidence>
<name>A0ACC6Q6T3_9ACTN</name>
<gene>
    <name evidence="1" type="ORF">WKI67_39395</name>
</gene>
<dbReference type="EMBL" id="JBBKAJ010000022">
    <property type="protein sequence ID" value="MEJ8639425.1"/>
    <property type="molecule type" value="Genomic_DNA"/>
</dbReference>
<reference evidence="1" key="1">
    <citation type="submission" date="2024-03" db="EMBL/GenBank/DDBJ databases">
        <title>Novel Streptomyces species of biotechnological and ecological value are a feature of Machair soil.</title>
        <authorList>
            <person name="Prole J.R."/>
            <person name="Goodfellow M."/>
            <person name="Allenby N."/>
            <person name="Ward A.C."/>
        </authorList>
    </citation>
    <scope>NUCLEOTIDE SEQUENCE</scope>
    <source>
        <strain evidence="1">MS2.AVA.5</strain>
    </source>
</reference>
<dbReference type="Proteomes" id="UP001377168">
    <property type="component" value="Unassembled WGS sequence"/>
</dbReference>
<organism evidence="1 2">
    <name type="scientific">Streptomyces achmelvichensis</name>
    <dbReference type="NCBI Taxonomy" id="3134111"/>
    <lineage>
        <taxon>Bacteria</taxon>
        <taxon>Bacillati</taxon>
        <taxon>Actinomycetota</taxon>
        <taxon>Actinomycetes</taxon>
        <taxon>Kitasatosporales</taxon>
        <taxon>Streptomycetaceae</taxon>
        <taxon>Streptomyces</taxon>
    </lineage>
</organism>
<evidence type="ECO:0000313" key="1">
    <source>
        <dbReference type="EMBL" id="MEJ8639425.1"/>
    </source>
</evidence>
<comment type="caution">
    <text evidence="1">The sequence shown here is derived from an EMBL/GenBank/DDBJ whole genome shotgun (WGS) entry which is preliminary data.</text>
</comment>
<sequence>MEPRFSAGQVVVRREMLDDREWLVYPVRVVADDGRTLAVYLAQGTPLTFGRGDFSWGLHPWVDFDHSWQSSGVLQLQRAGDGYAVWARWEGAALKDWYVNFQRPVRRTERGFDTLDQELDLVIPADGSPFVWKDVDHFEERVRAGGFGPGEAEAVREAADKVVRLIETGDCWWEQWRDWQPPTAAEVPGPLALENVAVTDPGI</sequence>
<keyword evidence="2" id="KW-1185">Reference proteome</keyword>